<dbReference type="PANTHER" id="PTHR45625:SF2">
    <property type="entry name" value="PEPTIDYL-PROLYL CIS-TRANS ISOMERASE-LIKE 3"/>
    <property type="match status" value="1"/>
</dbReference>
<comment type="catalytic activity">
    <reaction evidence="1">
        <text>[protein]-peptidylproline (omega=180) = [protein]-peptidylproline (omega=0)</text>
        <dbReference type="Rhea" id="RHEA:16237"/>
        <dbReference type="Rhea" id="RHEA-COMP:10747"/>
        <dbReference type="Rhea" id="RHEA-COMP:10748"/>
        <dbReference type="ChEBI" id="CHEBI:83833"/>
        <dbReference type="ChEBI" id="CHEBI:83834"/>
        <dbReference type="EC" id="5.2.1.8"/>
    </reaction>
</comment>
<proteinExistence type="inferred from homology"/>
<dbReference type="CDD" id="cd01928">
    <property type="entry name" value="Cyclophilin_PPIL3_like"/>
    <property type="match status" value="1"/>
</dbReference>
<dbReference type="InterPro" id="IPR020892">
    <property type="entry name" value="Cyclophilin-type_PPIase_CS"/>
</dbReference>
<evidence type="ECO:0000256" key="1">
    <source>
        <dbReference type="ARBA" id="ARBA00000971"/>
    </source>
</evidence>
<dbReference type="AlphaFoldDB" id="A0A3M7GRU5"/>
<dbReference type="InterPro" id="IPR029000">
    <property type="entry name" value="Cyclophilin-like_dom_sf"/>
</dbReference>
<evidence type="ECO:0000256" key="3">
    <source>
        <dbReference type="ARBA" id="ARBA00038286"/>
    </source>
</evidence>
<gene>
    <name evidence="6" type="ORF">D0860_06661</name>
</gene>
<dbReference type="PROSITE" id="PS50072">
    <property type="entry name" value="CSA_PPIASE_2"/>
    <property type="match status" value="1"/>
</dbReference>
<sequence length="319" mass="35024">MSQRQPQSRLTQPGCAFKMCRCGDRRCMNNAQPTAMMISEIAVGLELMSAMGRHLVAPFAALTASTAPTRPGLGLTGCLAWPLTRDARWRCGNTLARRDSRVPSPELRMLPAVLRHFRDDPKDSSRLVSRSATIEGIRRGKRTYATGELIGDEKLDMSVTLHTTHGPIKLELFCQACPKTTYNFLALCASSGYDGSPFHRLIPNFMIQGGSPASGTIKESNSVYGSMFEDEIKSSLRHHARGVVSMANKGPGTNGSQFFITLAPASHLDGKNTVFGRVLEGWDTLDKMEEVPVDKKSRPQTPVKIEKVQIHANPLADER</sequence>
<dbReference type="PANTHER" id="PTHR45625">
    <property type="entry name" value="PEPTIDYL-PROLYL CIS-TRANS ISOMERASE-RELATED"/>
    <property type="match status" value="1"/>
</dbReference>
<evidence type="ECO:0000256" key="2">
    <source>
        <dbReference type="ARBA" id="ARBA00029569"/>
    </source>
</evidence>
<accession>A0A3M7GRU5</accession>
<name>A0A3M7GRU5_HORWE</name>
<dbReference type="InterPro" id="IPR002130">
    <property type="entry name" value="Cyclophilin-type_PPIase_dom"/>
</dbReference>
<dbReference type="PRINTS" id="PR00153">
    <property type="entry name" value="CSAPPISMRASE"/>
</dbReference>
<dbReference type="SUPFAM" id="SSF50891">
    <property type="entry name" value="Cyclophilin-like"/>
    <property type="match status" value="1"/>
</dbReference>
<protein>
    <recommendedName>
        <fullName evidence="4">Peptidyl-prolyl cis-trans isomerase-like 3</fullName>
    </recommendedName>
    <alternativeName>
        <fullName evidence="2">Rotamase</fullName>
    </alternativeName>
</protein>
<comment type="caution">
    <text evidence="6">The sequence shown here is derived from an EMBL/GenBank/DDBJ whole genome shotgun (WGS) entry which is preliminary data.</text>
</comment>
<dbReference type="Proteomes" id="UP000280598">
    <property type="component" value="Unassembled WGS sequence"/>
</dbReference>
<comment type="similarity">
    <text evidence="3">Belongs to the cyclophilin-type PPIase family. PPIL3 subfamily.</text>
</comment>
<dbReference type="Gene3D" id="2.40.100.10">
    <property type="entry name" value="Cyclophilin-like"/>
    <property type="match status" value="1"/>
</dbReference>
<dbReference type="GO" id="GO:0071013">
    <property type="term" value="C:catalytic step 2 spliceosome"/>
    <property type="evidence" value="ECO:0007669"/>
    <property type="project" value="TreeGrafter"/>
</dbReference>
<dbReference type="GO" id="GO:0003755">
    <property type="term" value="F:peptidyl-prolyl cis-trans isomerase activity"/>
    <property type="evidence" value="ECO:0007669"/>
    <property type="project" value="UniProtKB-EC"/>
</dbReference>
<evidence type="ECO:0000313" key="6">
    <source>
        <dbReference type="EMBL" id="RMZ03783.1"/>
    </source>
</evidence>
<evidence type="ECO:0000313" key="7">
    <source>
        <dbReference type="Proteomes" id="UP000280598"/>
    </source>
</evidence>
<feature type="domain" description="PPIase cyclophilin-type" evidence="5">
    <location>
        <begin position="162"/>
        <end position="310"/>
    </location>
</feature>
<dbReference type="PROSITE" id="PS00170">
    <property type="entry name" value="CSA_PPIASE_1"/>
    <property type="match status" value="1"/>
</dbReference>
<dbReference type="GO" id="GO:0006457">
    <property type="term" value="P:protein folding"/>
    <property type="evidence" value="ECO:0007669"/>
    <property type="project" value="InterPro"/>
</dbReference>
<dbReference type="EMBL" id="QWIS01000158">
    <property type="protein sequence ID" value="RMZ03783.1"/>
    <property type="molecule type" value="Genomic_DNA"/>
</dbReference>
<dbReference type="Pfam" id="PF00160">
    <property type="entry name" value="Pro_isomerase"/>
    <property type="match status" value="1"/>
</dbReference>
<dbReference type="VEuPathDB" id="FungiDB:BTJ68_02122"/>
<reference evidence="6 7" key="1">
    <citation type="journal article" date="2018" name="BMC Genomics">
        <title>Genomic evidence for intraspecific hybridization in a clonal and extremely halotolerant yeast.</title>
        <authorList>
            <person name="Gostincar C."/>
            <person name="Stajich J.E."/>
            <person name="Zupancic J."/>
            <person name="Zalar P."/>
            <person name="Gunde-Cimerman N."/>
        </authorList>
    </citation>
    <scope>NUCLEOTIDE SEQUENCE [LARGE SCALE GENOMIC DNA]</scope>
    <source>
        <strain evidence="6 7">EXF-562</strain>
    </source>
</reference>
<organism evidence="6 7">
    <name type="scientific">Hortaea werneckii</name>
    <name type="common">Black yeast</name>
    <name type="synonym">Cladosporium werneckii</name>
    <dbReference type="NCBI Taxonomy" id="91943"/>
    <lineage>
        <taxon>Eukaryota</taxon>
        <taxon>Fungi</taxon>
        <taxon>Dikarya</taxon>
        <taxon>Ascomycota</taxon>
        <taxon>Pezizomycotina</taxon>
        <taxon>Dothideomycetes</taxon>
        <taxon>Dothideomycetidae</taxon>
        <taxon>Mycosphaerellales</taxon>
        <taxon>Teratosphaeriaceae</taxon>
        <taxon>Hortaea</taxon>
    </lineage>
</organism>
<dbReference type="InterPro" id="IPR044666">
    <property type="entry name" value="Cyclophilin_A-like"/>
</dbReference>
<evidence type="ECO:0000256" key="4">
    <source>
        <dbReference type="ARBA" id="ARBA00040797"/>
    </source>
</evidence>
<evidence type="ECO:0000259" key="5">
    <source>
        <dbReference type="PROSITE" id="PS50072"/>
    </source>
</evidence>